<proteinExistence type="predicted"/>
<keyword evidence="2" id="KW-1185">Reference proteome</keyword>
<dbReference type="RefSeq" id="XP_043003017.1">
    <property type="nucleotide sequence ID" value="XM_043159416.1"/>
</dbReference>
<accession>A0A9P7RMR5</accession>
<dbReference type="EMBL" id="CM032190">
    <property type="protein sequence ID" value="KAG7086546.1"/>
    <property type="molecule type" value="Genomic_DNA"/>
</dbReference>
<evidence type="ECO:0000313" key="1">
    <source>
        <dbReference type="EMBL" id="KAG7086546.1"/>
    </source>
</evidence>
<dbReference type="KEGG" id="more:E1B28_002496"/>
<evidence type="ECO:0000313" key="2">
    <source>
        <dbReference type="Proteomes" id="UP001049176"/>
    </source>
</evidence>
<reference evidence="1" key="1">
    <citation type="journal article" date="2021" name="Genome Biol. Evol.">
        <title>The assembled and annotated genome of the fairy-ring fungus Marasmius oreades.</title>
        <authorList>
            <person name="Hiltunen M."/>
            <person name="Ament-Velasquez S.L."/>
            <person name="Johannesson H."/>
        </authorList>
    </citation>
    <scope>NUCLEOTIDE SEQUENCE</scope>
    <source>
        <strain evidence="1">03SP1</strain>
    </source>
</reference>
<comment type="caution">
    <text evidence="1">The sequence shown here is derived from an EMBL/GenBank/DDBJ whole genome shotgun (WGS) entry which is preliminary data.</text>
</comment>
<name>A0A9P7RMR5_9AGAR</name>
<dbReference type="AlphaFoldDB" id="A0A9P7RMR5"/>
<organism evidence="1 2">
    <name type="scientific">Marasmius oreades</name>
    <name type="common">fairy-ring Marasmius</name>
    <dbReference type="NCBI Taxonomy" id="181124"/>
    <lineage>
        <taxon>Eukaryota</taxon>
        <taxon>Fungi</taxon>
        <taxon>Dikarya</taxon>
        <taxon>Basidiomycota</taxon>
        <taxon>Agaricomycotina</taxon>
        <taxon>Agaricomycetes</taxon>
        <taxon>Agaricomycetidae</taxon>
        <taxon>Agaricales</taxon>
        <taxon>Marasmiineae</taxon>
        <taxon>Marasmiaceae</taxon>
        <taxon>Marasmius</taxon>
    </lineage>
</organism>
<dbReference type="GeneID" id="66071572"/>
<protein>
    <submittedName>
        <fullName evidence="1">Uncharacterized protein</fullName>
    </submittedName>
</protein>
<sequence>MVSVVASRHALGRYAWLVLSPLPMSSTSRTSPSEYEKVNAGYVSWASNCTFLFTCDASGSATLGNIQMVQLLPLFKSPYQRTSQILCGLSMFPYVVLDEEGTKAVFTSYRDGRSVLDLIDVKTAVKQEIESPYVVVENMRAVSLSVHQFAFVGQEIDEGQRVVRCNISDLDTSSPSTSFTTWRPNSNIGQFDSCLASAPQGMYHPKTTSSMSCISILITTSIPGQVLTERSLPVVSAHGGPTGFRLKMVNPIFHILWVRMARRQLRR</sequence>
<gene>
    <name evidence="1" type="ORF">E1B28_002496</name>
</gene>
<dbReference type="Proteomes" id="UP001049176">
    <property type="component" value="Chromosome 10"/>
</dbReference>